<dbReference type="HOGENOM" id="CLU_064277_0_0_10"/>
<reference evidence="1 2" key="2">
    <citation type="journal article" date="2011" name="Stand. Genomic Sci.">
        <title>Complete genome sequence of Bacteroides helcogenes type strain (P 36-108).</title>
        <authorList>
            <person name="Pati A."/>
            <person name="Gronow S."/>
            <person name="Zeytun A."/>
            <person name="Lapidus A."/>
            <person name="Nolan M."/>
            <person name="Hammon N."/>
            <person name="Deshpande S."/>
            <person name="Cheng J.F."/>
            <person name="Tapia R."/>
            <person name="Han C."/>
            <person name="Goodwin L."/>
            <person name="Pitluck S."/>
            <person name="Liolios K."/>
            <person name="Pagani I."/>
            <person name="Ivanova N."/>
            <person name="Mavromatis K."/>
            <person name="Chen A."/>
            <person name="Palaniappan K."/>
            <person name="Land M."/>
            <person name="Hauser L."/>
            <person name="Chang Y.J."/>
            <person name="Jeffries C.D."/>
            <person name="Detter J.C."/>
            <person name="Brambilla E."/>
            <person name="Rohde M."/>
            <person name="Goker M."/>
            <person name="Woyke T."/>
            <person name="Bristow J."/>
            <person name="Eisen J.A."/>
            <person name="Markowitz V."/>
            <person name="Hugenholtz P."/>
            <person name="Kyrpides N.C."/>
            <person name="Klenk H.P."/>
            <person name="Lucas S."/>
        </authorList>
    </citation>
    <scope>NUCLEOTIDE SEQUENCE [LARGE SCALE GENOMIC DNA]</scope>
    <source>
        <strain evidence="2">ATCC 35417 / DSM 20613 / JCM 6297 / CCUG 15421 / P 36-108</strain>
    </source>
</reference>
<accession>E6SRT9</accession>
<proteinExistence type="predicted"/>
<dbReference type="RefSeq" id="WP_013545736.1">
    <property type="nucleotide sequence ID" value="NC_014933.1"/>
</dbReference>
<dbReference type="STRING" id="693979.Bache_0068"/>
<dbReference type="OrthoDB" id="656016at2"/>
<dbReference type="InterPro" id="IPR046233">
    <property type="entry name" value="DUF6266"/>
</dbReference>
<dbReference type="EMBL" id="CP002352">
    <property type="protein sequence ID" value="ADV42098.1"/>
    <property type="molecule type" value="Genomic_DNA"/>
</dbReference>
<evidence type="ECO:0000313" key="2">
    <source>
        <dbReference type="Proteomes" id="UP000008630"/>
    </source>
</evidence>
<gene>
    <name evidence="1" type="ordered locus">Bache_0068</name>
</gene>
<protein>
    <submittedName>
        <fullName evidence="1">Uncharacterized protein</fullName>
    </submittedName>
</protein>
<keyword evidence="2" id="KW-1185">Reference proteome</keyword>
<dbReference type="Pfam" id="PF19781">
    <property type="entry name" value="DUF6266"/>
    <property type="match status" value="1"/>
</dbReference>
<sequence>MGKIEQGILGEFSGKIGPVVGCKGKSGNYIRAHNGNAINPRTQKQQEQRGRFATAFGFLKTITPFIRIGYAETAQGKTPFNAAMSYIMRKALKDEGNQTAIDFNRLMVSTGSLMPIFDGTVRISGNCASFEWKNNGGTGNADDTDSAMLLVYNKEKEMATYDMAAATRSERYAALALPADWDKDTLICYLGFRSADGNYVSNSLRLKRE</sequence>
<organism evidence="1 2">
    <name type="scientific">Bacteroides helcogenes (strain ATCC 35417 / DSM 20613 / JCM 6297 / CCUG 15421 / P 36-108)</name>
    <dbReference type="NCBI Taxonomy" id="693979"/>
    <lineage>
        <taxon>Bacteria</taxon>
        <taxon>Pseudomonadati</taxon>
        <taxon>Bacteroidota</taxon>
        <taxon>Bacteroidia</taxon>
        <taxon>Bacteroidales</taxon>
        <taxon>Bacteroidaceae</taxon>
        <taxon>Bacteroides</taxon>
    </lineage>
</organism>
<dbReference type="AlphaFoldDB" id="E6SRT9"/>
<dbReference type="eggNOG" id="ENOG502Z9ST">
    <property type="taxonomic scope" value="Bacteria"/>
</dbReference>
<name>E6SRT9_BACT6</name>
<reference key="1">
    <citation type="submission" date="2010-11" db="EMBL/GenBank/DDBJ databases">
        <title>The complete genome of Bacteroides helcogenes P 36-108.</title>
        <authorList>
            <consortium name="US DOE Joint Genome Institute (JGI-PGF)"/>
            <person name="Lucas S."/>
            <person name="Copeland A."/>
            <person name="Lapidus A."/>
            <person name="Bruce D."/>
            <person name="Goodwin L."/>
            <person name="Pitluck S."/>
            <person name="Kyrpides N."/>
            <person name="Mavromatis K."/>
            <person name="Ivanova N."/>
            <person name="Zeytun A."/>
            <person name="Brettin T."/>
            <person name="Detter J.C."/>
            <person name="Tapia R."/>
            <person name="Han C."/>
            <person name="Land M."/>
            <person name="Hauser L."/>
            <person name="Markowitz V."/>
            <person name="Cheng J.-F."/>
            <person name="Hugenholtz P."/>
            <person name="Woyke T."/>
            <person name="Wu D."/>
            <person name="Gronow S."/>
            <person name="Wellnitz S."/>
            <person name="Brambilla E."/>
            <person name="Klenk H.-P."/>
            <person name="Eisen J.A."/>
        </authorList>
    </citation>
    <scope>NUCLEOTIDE SEQUENCE</scope>
    <source>
        <strain>P 36-108</strain>
    </source>
</reference>
<dbReference type="KEGG" id="bhl:Bache_0068"/>
<dbReference type="PATRIC" id="fig|693979.3.peg.74"/>
<evidence type="ECO:0000313" key="1">
    <source>
        <dbReference type="EMBL" id="ADV42098.1"/>
    </source>
</evidence>
<dbReference type="Proteomes" id="UP000008630">
    <property type="component" value="Chromosome"/>
</dbReference>